<dbReference type="InterPro" id="IPR035986">
    <property type="entry name" value="PKD_dom_sf"/>
</dbReference>
<dbReference type="EMBL" id="FODV01000016">
    <property type="protein sequence ID" value="SEP14364.1"/>
    <property type="molecule type" value="Genomic_DNA"/>
</dbReference>
<dbReference type="PROSITE" id="PS50093">
    <property type="entry name" value="PKD"/>
    <property type="match status" value="1"/>
</dbReference>
<dbReference type="AlphaFoldDB" id="A0A1H8VGF9"/>
<feature type="region of interest" description="Disordered" evidence="1">
    <location>
        <begin position="1"/>
        <end position="21"/>
    </location>
</feature>
<organism evidence="3 4">
    <name type="scientific">Halogranum amylolyticum</name>
    <dbReference type="NCBI Taxonomy" id="660520"/>
    <lineage>
        <taxon>Archaea</taxon>
        <taxon>Methanobacteriati</taxon>
        <taxon>Methanobacteriota</taxon>
        <taxon>Stenosarchaea group</taxon>
        <taxon>Halobacteria</taxon>
        <taxon>Halobacteriales</taxon>
        <taxon>Haloferacaceae</taxon>
    </lineage>
</organism>
<accession>A0A1H8VGF9</accession>
<dbReference type="OrthoDB" id="291513at2157"/>
<feature type="compositionally biased region" description="Polar residues" evidence="1">
    <location>
        <begin position="734"/>
        <end position="744"/>
    </location>
</feature>
<dbReference type="InterPro" id="IPR022409">
    <property type="entry name" value="PKD/Chitinase_dom"/>
</dbReference>
<evidence type="ECO:0000256" key="1">
    <source>
        <dbReference type="SAM" id="MobiDB-lite"/>
    </source>
</evidence>
<keyword evidence="4" id="KW-1185">Reference proteome</keyword>
<dbReference type="Gene3D" id="2.60.40.10">
    <property type="entry name" value="Immunoglobulins"/>
    <property type="match status" value="1"/>
</dbReference>
<evidence type="ECO:0000313" key="4">
    <source>
        <dbReference type="Proteomes" id="UP000199126"/>
    </source>
</evidence>
<dbReference type="RefSeq" id="WP_089827141.1">
    <property type="nucleotide sequence ID" value="NZ_FODV01000016.1"/>
</dbReference>
<gene>
    <name evidence="3" type="ORF">SAMN04487948_11670</name>
</gene>
<dbReference type="InterPro" id="IPR013783">
    <property type="entry name" value="Ig-like_fold"/>
</dbReference>
<feature type="compositionally biased region" description="Basic and acidic residues" evidence="1">
    <location>
        <begin position="11"/>
        <end position="21"/>
    </location>
</feature>
<dbReference type="InterPro" id="IPR028994">
    <property type="entry name" value="Integrin_alpha_N"/>
</dbReference>
<dbReference type="SMART" id="SM00089">
    <property type="entry name" value="PKD"/>
    <property type="match status" value="1"/>
</dbReference>
<name>A0A1H8VGF9_9EURY</name>
<sequence length="974" mass="105500">MPNDTNGQRNKNHEQRSDNHDLRDELALLRRTLLKGAGAGALTGIGVDSVLAAQSNSTGFSSLWSVSLSEENTSLVVGDTDGDGTDEIGIADKGSFGPTPTFGIIKEGSFVWQESSGGAINASAAVDVTGDGTDEIIFDGRSGLTWVRAYSHDGTRLWQANQDRFSSTRVAKDVDGDGKAEVVSGDVIPGTLYLWNDDGSVLLKGSIGINDYTDAFDFEGDGTTEFLLANNNDTLTLAEQQDQNNISSEWTAGPSPLRDARFTDVDGDGTQEVLAAYSNGEVHAFDRTDGTTLWTVDTGLSSTRSQIFDRGRDSLDAVLWSETDIVIVDGATQETTEVSIDASIDGPVDKFDDTKFVVATSDYVGIVDPATGVTGRQSVSRSVEALGVGDVDGDDQLEVVVGHSDEVIAYNPTVTDGSGANQSPTARFSFSPETPLTGQKLTFDASDSVDPEGSIVEYQWDLDDDGTYEQTGETAEYEFNTPSRQTVNLKVTDDSGNTSTISQEILVRPSRSDINIELTNNFAGENRETVWSMVYDEVENAFSFGVGDNEPDEQEAYINVDIEIQVPNAKGLGIESIEPTFESPKWDSSFGPGMVSIPRVDNEVFEKTILIATAGQIGLKFLEGLMLALTAIGKSTKELGSAVEARTENYPNVYLRELGLQYTSPDNSQEISVDKRIPRYIDTCPESALESLVTPKQCNLESFSQSDLENAKGVMALSPVNLQAADESGRKTGRVQTENGSETVNEIPGAIYSGPLRDEFIIVPGDREYTMDAIGTDSGEVTFLFDTIDERDQSITTREYRNLSVSEETVLQSSFMDIDVRIDADSDGTVDSEVSPDIVTQREILNFFYERLGSAHELLLPLPLTVRPETLNTNSRGRWVSLYITLPNTNLDISLADIDISSITVNGAVAVADRFVRYPNIQDHVDGERSDLLLKVPRDELSETLISGDNVPVIAKGQIGHHSFISADTIRVLG</sequence>
<evidence type="ECO:0000259" key="2">
    <source>
        <dbReference type="PROSITE" id="PS50093"/>
    </source>
</evidence>
<dbReference type="Pfam" id="PF18911">
    <property type="entry name" value="PKD_4"/>
    <property type="match status" value="1"/>
</dbReference>
<protein>
    <submittedName>
        <fullName evidence="3">PKD domain-containing protein</fullName>
    </submittedName>
</protein>
<dbReference type="CDD" id="cd00146">
    <property type="entry name" value="PKD"/>
    <property type="match status" value="1"/>
</dbReference>
<feature type="domain" description="PKD" evidence="2">
    <location>
        <begin position="424"/>
        <end position="507"/>
    </location>
</feature>
<dbReference type="Proteomes" id="UP000199126">
    <property type="component" value="Unassembled WGS sequence"/>
</dbReference>
<dbReference type="InterPro" id="IPR000601">
    <property type="entry name" value="PKD_dom"/>
</dbReference>
<feature type="region of interest" description="Disordered" evidence="1">
    <location>
        <begin position="725"/>
        <end position="748"/>
    </location>
</feature>
<dbReference type="SUPFAM" id="SSF69318">
    <property type="entry name" value="Integrin alpha N-terminal domain"/>
    <property type="match status" value="1"/>
</dbReference>
<dbReference type="SUPFAM" id="SSF49299">
    <property type="entry name" value="PKD domain"/>
    <property type="match status" value="1"/>
</dbReference>
<proteinExistence type="predicted"/>
<reference evidence="4" key="1">
    <citation type="submission" date="2016-10" db="EMBL/GenBank/DDBJ databases">
        <authorList>
            <person name="Varghese N."/>
            <person name="Submissions S."/>
        </authorList>
    </citation>
    <scope>NUCLEOTIDE SEQUENCE [LARGE SCALE GENOMIC DNA]</scope>
    <source>
        <strain evidence="4">CGMCC 1.10121</strain>
    </source>
</reference>
<evidence type="ECO:0000313" key="3">
    <source>
        <dbReference type="EMBL" id="SEP14364.1"/>
    </source>
</evidence>